<evidence type="ECO:0000256" key="1">
    <source>
        <dbReference type="ARBA" id="ARBA00008580"/>
    </source>
</evidence>
<dbReference type="SUPFAM" id="SSF47598">
    <property type="entry name" value="Ribbon-helix-helix"/>
    <property type="match status" value="1"/>
</dbReference>
<comment type="caution">
    <text evidence="3">The sequence shown here is derived from an EMBL/GenBank/DDBJ whole genome shotgun (WGS) entry which is preliminary data.</text>
</comment>
<gene>
    <name evidence="3" type="ORF">ETSY1_40895</name>
</gene>
<proteinExistence type="inferred from homology"/>
<dbReference type="PANTHER" id="PTHR36582">
    <property type="entry name" value="ANTITOXIN PARD"/>
    <property type="match status" value="1"/>
</dbReference>
<sequence length="69" mass="7968">MSAYIESRLKEGQYGNVSEYFRDLVRRDQEQRQEAMAELRAMIDKAEASGISDLTMDQIRAKARKELGL</sequence>
<dbReference type="InterPro" id="IPR010985">
    <property type="entry name" value="Ribbon_hlx_hlx"/>
</dbReference>
<comment type="similarity">
    <text evidence="1">Belongs to the ParD antitoxin family.</text>
</comment>
<evidence type="ECO:0000313" key="4">
    <source>
        <dbReference type="Proteomes" id="UP000019141"/>
    </source>
</evidence>
<dbReference type="NCBIfam" id="TIGR02606">
    <property type="entry name" value="antidote_CC2985"/>
    <property type="match status" value="1"/>
</dbReference>
<dbReference type="AlphaFoldDB" id="W4L5U2"/>
<evidence type="ECO:0000256" key="2">
    <source>
        <dbReference type="ARBA" id="ARBA00022649"/>
    </source>
</evidence>
<dbReference type="InterPro" id="IPR022789">
    <property type="entry name" value="ParD"/>
</dbReference>
<dbReference type="Proteomes" id="UP000019141">
    <property type="component" value="Unassembled WGS sequence"/>
</dbReference>
<reference evidence="3 4" key="1">
    <citation type="journal article" date="2014" name="Nature">
        <title>An environmental bacterial taxon with a large and distinct metabolic repertoire.</title>
        <authorList>
            <person name="Wilson M.C."/>
            <person name="Mori T."/>
            <person name="Ruckert C."/>
            <person name="Uria A.R."/>
            <person name="Helf M.J."/>
            <person name="Takada K."/>
            <person name="Gernert C."/>
            <person name="Steffens U.A."/>
            <person name="Heycke N."/>
            <person name="Schmitt S."/>
            <person name="Rinke C."/>
            <person name="Helfrich E.J."/>
            <person name="Brachmann A.O."/>
            <person name="Gurgui C."/>
            <person name="Wakimoto T."/>
            <person name="Kracht M."/>
            <person name="Crusemann M."/>
            <person name="Hentschel U."/>
            <person name="Abe I."/>
            <person name="Matsunaga S."/>
            <person name="Kalinowski J."/>
            <person name="Takeyama H."/>
            <person name="Piel J."/>
        </authorList>
    </citation>
    <scope>NUCLEOTIDE SEQUENCE [LARGE SCALE GENOMIC DNA]</scope>
    <source>
        <strain evidence="4">TSY1</strain>
    </source>
</reference>
<dbReference type="PATRIC" id="fig|1429438.4.peg.7658"/>
<dbReference type="Gene3D" id="6.10.10.120">
    <property type="entry name" value="Antitoxin ParD1-like"/>
    <property type="match status" value="1"/>
</dbReference>
<dbReference type="EMBL" id="AZHW01001316">
    <property type="protein sequence ID" value="ETW93060.1"/>
    <property type="molecule type" value="Genomic_DNA"/>
</dbReference>
<dbReference type="PANTHER" id="PTHR36582:SF2">
    <property type="entry name" value="ANTITOXIN PARD"/>
    <property type="match status" value="1"/>
</dbReference>
<dbReference type="Pfam" id="PF03693">
    <property type="entry name" value="ParD_antitoxin"/>
    <property type="match status" value="1"/>
</dbReference>
<keyword evidence="2" id="KW-1277">Toxin-antitoxin system</keyword>
<organism evidence="3 4">
    <name type="scientific">Entotheonella factor</name>
    <dbReference type="NCBI Taxonomy" id="1429438"/>
    <lineage>
        <taxon>Bacteria</taxon>
        <taxon>Pseudomonadati</taxon>
        <taxon>Nitrospinota/Tectimicrobiota group</taxon>
        <taxon>Candidatus Tectimicrobiota</taxon>
        <taxon>Candidatus Entotheonellia</taxon>
        <taxon>Candidatus Entotheonellales</taxon>
        <taxon>Candidatus Entotheonellaceae</taxon>
        <taxon>Candidatus Entotheonella</taxon>
    </lineage>
</organism>
<accession>W4L5U2</accession>
<keyword evidence="4" id="KW-1185">Reference proteome</keyword>
<evidence type="ECO:0000313" key="3">
    <source>
        <dbReference type="EMBL" id="ETW93060.1"/>
    </source>
</evidence>
<dbReference type="InterPro" id="IPR038296">
    <property type="entry name" value="ParD_sf"/>
</dbReference>
<name>W4L5U2_ENTF1</name>
<protein>
    <submittedName>
        <fullName evidence="3">Addiction module antitoxin</fullName>
    </submittedName>
</protein>
<dbReference type="GO" id="GO:0006355">
    <property type="term" value="P:regulation of DNA-templated transcription"/>
    <property type="evidence" value="ECO:0007669"/>
    <property type="project" value="InterPro"/>
</dbReference>
<dbReference type="HOGENOM" id="CLU_144805_3_0_7"/>